<evidence type="ECO:0000313" key="2">
    <source>
        <dbReference type="EMBL" id="GFD51200.1"/>
    </source>
</evidence>
<dbReference type="EMBL" id="BKCJ011766880">
    <property type="protein sequence ID" value="GFD51200.1"/>
    <property type="molecule type" value="Genomic_DNA"/>
</dbReference>
<dbReference type="AlphaFoldDB" id="A0A699WY03"/>
<gene>
    <name evidence="2" type="ORF">Tci_923169</name>
</gene>
<feature type="compositionally biased region" description="Polar residues" evidence="1">
    <location>
        <begin position="65"/>
        <end position="90"/>
    </location>
</feature>
<feature type="compositionally biased region" description="Polar residues" evidence="1">
    <location>
        <begin position="1"/>
        <end position="16"/>
    </location>
</feature>
<accession>A0A699WY03</accession>
<proteinExistence type="predicted"/>
<evidence type="ECO:0008006" key="3">
    <source>
        <dbReference type="Google" id="ProtNLM"/>
    </source>
</evidence>
<organism evidence="2">
    <name type="scientific">Tanacetum cinerariifolium</name>
    <name type="common">Dalmatian daisy</name>
    <name type="synonym">Chrysanthemum cinerariifolium</name>
    <dbReference type="NCBI Taxonomy" id="118510"/>
    <lineage>
        <taxon>Eukaryota</taxon>
        <taxon>Viridiplantae</taxon>
        <taxon>Streptophyta</taxon>
        <taxon>Embryophyta</taxon>
        <taxon>Tracheophyta</taxon>
        <taxon>Spermatophyta</taxon>
        <taxon>Magnoliopsida</taxon>
        <taxon>eudicotyledons</taxon>
        <taxon>Gunneridae</taxon>
        <taxon>Pentapetalae</taxon>
        <taxon>asterids</taxon>
        <taxon>campanulids</taxon>
        <taxon>Asterales</taxon>
        <taxon>Asteraceae</taxon>
        <taxon>Asteroideae</taxon>
        <taxon>Anthemideae</taxon>
        <taxon>Anthemidinae</taxon>
        <taxon>Tanacetum</taxon>
    </lineage>
</organism>
<sequence length="113" mass="11984">ATISSGLVPNLTSSTPFVPPSRTDWDMLFQLLFDELLTPSPSIDHPAPKVIAPITEVVAPEPAASSGSPFSTTVDQDAPSPSNTQTTPKPQLSIIPNDVEDDNHDLDVAHTNN</sequence>
<protein>
    <recommendedName>
        <fullName evidence="3">Integrase, catalytic region, zinc finger, CCHC-type, peptidase aspartic, catalytic</fullName>
    </recommendedName>
</protein>
<feature type="region of interest" description="Disordered" evidence="1">
    <location>
        <begin position="1"/>
        <end position="20"/>
    </location>
</feature>
<feature type="non-terminal residue" evidence="2">
    <location>
        <position position="1"/>
    </location>
</feature>
<name>A0A699WY03_TANCI</name>
<feature type="non-terminal residue" evidence="2">
    <location>
        <position position="113"/>
    </location>
</feature>
<feature type="region of interest" description="Disordered" evidence="1">
    <location>
        <begin position="61"/>
        <end position="113"/>
    </location>
</feature>
<reference evidence="2" key="1">
    <citation type="journal article" date="2019" name="Sci. Rep.">
        <title>Draft genome of Tanacetum cinerariifolium, the natural source of mosquito coil.</title>
        <authorList>
            <person name="Yamashiro T."/>
            <person name="Shiraishi A."/>
            <person name="Satake H."/>
            <person name="Nakayama K."/>
        </authorList>
    </citation>
    <scope>NUCLEOTIDE SEQUENCE</scope>
</reference>
<evidence type="ECO:0000256" key="1">
    <source>
        <dbReference type="SAM" id="MobiDB-lite"/>
    </source>
</evidence>
<comment type="caution">
    <text evidence="2">The sequence shown here is derived from an EMBL/GenBank/DDBJ whole genome shotgun (WGS) entry which is preliminary data.</text>
</comment>